<feature type="binding site" evidence="9">
    <location>
        <position position="115"/>
    </location>
    <ligand>
        <name>Cu cation</name>
        <dbReference type="ChEBI" id="CHEBI:23378"/>
    </ligand>
</feature>
<evidence type="ECO:0000256" key="3">
    <source>
        <dbReference type="ARBA" id="ARBA00022448"/>
    </source>
</evidence>
<dbReference type="InterPro" id="IPR001235">
    <property type="entry name" value="Copper_blue_Plastocyanin"/>
</dbReference>
<evidence type="ECO:0000256" key="2">
    <source>
        <dbReference type="ARBA" id="ARBA00016984"/>
    </source>
</evidence>
<dbReference type="PRINTS" id="PR00156">
    <property type="entry name" value="COPPERBLUE"/>
</dbReference>
<feature type="domain" description="Blue (type 1) copper" evidence="11">
    <location>
        <begin position="52"/>
        <end position="126"/>
    </location>
</feature>
<feature type="binding site" evidence="9">
    <location>
        <position position="112"/>
    </location>
    <ligand>
        <name>Cu cation</name>
        <dbReference type="ChEBI" id="CHEBI:23378"/>
    </ligand>
</feature>
<proteinExistence type="predicted"/>
<feature type="binding site" evidence="9">
    <location>
        <position position="74"/>
    </location>
    <ligand>
        <name>Cu cation</name>
        <dbReference type="ChEBI" id="CHEBI:23378"/>
    </ligand>
</feature>
<dbReference type="RefSeq" id="WP_097151525.1">
    <property type="nucleotide sequence ID" value="NZ_OBEL01000001.1"/>
</dbReference>
<evidence type="ECO:0000256" key="8">
    <source>
        <dbReference type="NCBIfam" id="TIGR02375"/>
    </source>
</evidence>
<organism evidence="12 13">
    <name type="scientific">Cohaesibacter gelatinilyticus</name>
    <dbReference type="NCBI Taxonomy" id="372072"/>
    <lineage>
        <taxon>Bacteria</taxon>
        <taxon>Pseudomonadati</taxon>
        <taxon>Pseudomonadota</taxon>
        <taxon>Alphaproteobacteria</taxon>
        <taxon>Hyphomicrobiales</taxon>
        <taxon>Cohaesibacteraceae</taxon>
    </lineage>
</organism>
<dbReference type="Proteomes" id="UP000219439">
    <property type="component" value="Unassembled WGS sequence"/>
</dbReference>
<dbReference type="SUPFAM" id="SSF49503">
    <property type="entry name" value="Cupredoxins"/>
    <property type="match status" value="1"/>
</dbReference>
<evidence type="ECO:0000256" key="6">
    <source>
        <dbReference type="ARBA" id="ARBA00022982"/>
    </source>
</evidence>
<keyword evidence="13" id="KW-1185">Reference proteome</keyword>
<comment type="cofactor">
    <cofactor evidence="9">
        <name>Cu cation</name>
        <dbReference type="ChEBI" id="CHEBI:23378"/>
    </cofactor>
    <text evidence="9">Binds 1 copper ion per subunit.</text>
</comment>
<reference evidence="12 13" key="1">
    <citation type="submission" date="2017-09" db="EMBL/GenBank/DDBJ databases">
        <authorList>
            <person name="Ehlers B."/>
            <person name="Leendertz F.H."/>
        </authorList>
    </citation>
    <scope>NUCLEOTIDE SEQUENCE [LARGE SCALE GENOMIC DNA]</scope>
    <source>
        <strain evidence="12 13">DSM 18289</strain>
    </source>
</reference>
<keyword evidence="3" id="KW-0813">Transport</keyword>
<dbReference type="Gene3D" id="2.60.40.420">
    <property type="entry name" value="Cupredoxins - blue copper proteins"/>
    <property type="match status" value="1"/>
</dbReference>
<dbReference type="AlphaFoldDB" id="A0A285N9Q9"/>
<accession>A0A285N9Q9</accession>
<dbReference type="NCBIfam" id="TIGR02375">
    <property type="entry name" value="pseudoazurin"/>
    <property type="match status" value="1"/>
</dbReference>
<keyword evidence="4 9" id="KW-0479">Metal-binding</keyword>
<evidence type="ECO:0000256" key="7">
    <source>
        <dbReference type="ARBA" id="ARBA00023008"/>
    </source>
</evidence>
<feature type="signal peptide" evidence="10">
    <location>
        <begin position="1"/>
        <end position="31"/>
    </location>
</feature>
<keyword evidence="6" id="KW-0249">Electron transport</keyword>
<evidence type="ECO:0000313" key="13">
    <source>
        <dbReference type="Proteomes" id="UP000219439"/>
    </source>
</evidence>
<dbReference type="InterPro" id="IPR012745">
    <property type="entry name" value="Pseudoazurin"/>
</dbReference>
<evidence type="ECO:0000256" key="9">
    <source>
        <dbReference type="PIRSR" id="PIRSR602386-1"/>
    </source>
</evidence>
<keyword evidence="5" id="KW-0574">Periplasm</keyword>
<dbReference type="EMBL" id="OBEL01000001">
    <property type="protein sequence ID" value="SNZ05647.1"/>
    <property type="molecule type" value="Genomic_DNA"/>
</dbReference>
<dbReference type="OrthoDB" id="7510199at2"/>
<dbReference type="InterPro" id="IPR008972">
    <property type="entry name" value="Cupredoxin"/>
</dbReference>
<name>A0A285N9Q9_9HYPH</name>
<evidence type="ECO:0000313" key="12">
    <source>
        <dbReference type="EMBL" id="SNZ05647.1"/>
    </source>
</evidence>
<evidence type="ECO:0000256" key="4">
    <source>
        <dbReference type="ARBA" id="ARBA00022723"/>
    </source>
</evidence>
<evidence type="ECO:0000256" key="10">
    <source>
        <dbReference type="SAM" id="SignalP"/>
    </source>
</evidence>
<evidence type="ECO:0000256" key="5">
    <source>
        <dbReference type="ARBA" id="ARBA00022764"/>
    </source>
</evidence>
<feature type="binding site" evidence="9">
    <location>
        <position position="120"/>
    </location>
    <ligand>
        <name>Cu cation</name>
        <dbReference type="ChEBI" id="CHEBI:23378"/>
    </ligand>
</feature>
<dbReference type="InterPro" id="IPR000923">
    <property type="entry name" value="BlueCu_1"/>
</dbReference>
<dbReference type="GO" id="GO:0005507">
    <property type="term" value="F:copper ion binding"/>
    <property type="evidence" value="ECO:0007669"/>
    <property type="project" value="UniProtKB-UniRule"/>
</dbReference>
<dbReference type="PROSITE" id="PS00196">
    <property type="entry name" value="COPPER_BLUE"/>
    <property type="match status" value="1"/>
</dbReference>
<feature type="chain" id="PRO_5012357403" description="Pseudoazurin" evidence="10">
    <location>
        <begin position="32"/>
        <end position="161"/>
    </location>
</feature>
<gene>
    <name evidence="12" type="ORF">SAMN06265368_0171</name>
</gene>
<dbReference type="GO" id="GO:0009055">
    <property type="term" value="F:electron transfer activity"/>
    <property type="evidence" value="ECO:0007669"/>
    <property type="project" value="InterPro"/>
</dbReference>
<keyword evidence="10" id="KW-0732">Signal</keyword>
<comment type="subcellular location">
    <subcellularLocation>
        <location evidence="1">Periplasm</location>
    </subcellularLocation>
</comment>
<dbReference type="InterPro" id="IPR002386">
    <property type="entry name" value="Amicyanin/Pseudoazurin"/>
</dbReference>
<dbReference type="Pfam" id="PF00127">
    <property type="entry name" value="Copper-bind"/>
    <property type="match status" value="1"/>
</dbReference>
<evidence type="ECO:0000259" key="11">
    <source>
        <dbReference type="Pfam" id="PF00127"/>
    </source>
</evidence>
<sequence>MQTRIQSFFHRTSGACLLVLMIGLNSQAVQAEVIEVQMLNNNPDNPRSRNLFLPRVVHIQPGDVVKFIPVDFGHNAESIDGLVPKDFPKFKSRLSQPFEQAFEKEGVYAYKCTPHYAMGMVGIVVVGNTKPDIDQFKAKKMPRRAAKAFRKMFKELQVRDH</sequence>
<keyword evidence="7 9" id="KW-0186">Copper</keyword>
<dbReference type="GO" id="GO:0042597">
    <property type="term" value="C:periplasmic space"/>
    <property type="evidence" value="ECO:0007669"/>
    <property type="project" value="UniProtKB-SubCell"/>
</dbReference>
<evidence type="ECO:0000256" key="1">
    <source>
        <dbReference type="ARBA" id="ARBA00004418"/>
    </source>
</evidence>
<dbReference type="PRINTS" id="PR00155">
    <property type="entry name" value="AMICYANIN"/>
</dbReference>
<protein>
    <recommendedName>
        <fullName evidence="2 8">Pseudoazurin</fullName>
    </recommendedName>
</protein>
<dbReference type="InterPro" id="IPR028871">
    <property type="entry name" value="BlueCu_1_BS"/>
</dbReference>